<reference evidence="2" key="3">
    <citation type="submission" date="2015-04" db="UniProtKB">
        <authorList>
            <consortium name="EnsemblPlants"/>
        </authorList>
    </citation>
    <scope>IDENTIFICATION</scope>
    <source>
        <strain evidence="2">cv. Jemalong A17</strain>
    </source>
</reference>
<dbReference type="EnsemblPlants" id="KEH22405">
    <property type="protein sequence ID" value="KEH22405"/>
    <property type="gene ID" value="MTR_7g446510"/>
</dbReference>
<dbReference type="PANTHER" id="PTHR47718">
    <property type="entry name" value="OS01G0519700 PROTEIN"/>
    <property type="match status" value="1"/>
</dbReference>
<keyword evidence="3" id="KW-1185">Reference proteome</keyword>
<dbReference type="STRING" id="3880.A0A072U9C2"/>
<evidence type="ECO:0000313" key="1">
    <source>
        <dbReference type="EMBL" id="KEH22405.1"/>
    </source>
</evidence>
<organism evidence="1 3">
    <name type="scientific">Medicago truncatula</name>
    <name type="common">Barrel medic</name>
    <name type="synonym">Medicago tribuloides</name>
    <dbReference type="NCBI Taxonomy" id="3880"/>
    <lineage>
        <taxon>Eukaryota</taxon>
        <taxon>Viridiplantae</taxon>
        <taxon>Streptophyta</taxon>
        <taxon>Embryophyta</taxon>
        <taxon>Tracheophyta</taxon>
        <taxon>Spermatophyta</taxon>
        <taxon>Magnoliopsida</taxon>
        <taxon>eudicotyledons</taxon>
        <taxon>Gunneridae</taxon>
        <taxon>Pentapetalae</taxon>
        <taxon>rosids</taxon>
        <taxon>fabids</taxon>
        <taxon>Fabales</taxon>
        <taxon>Fabaceae</taxon>
        <taxon>Papilionoideae</taxon>
        <taxon>50 kb inversion clade</taxon>
        <taxon>NPAAA clade</taxon>
        <taxon>Hologalegina</taxon>
        <taxon>IRL clade</taxon>
        <taxon>Trifolieae</taxon>
        <taxon>Medicago</taxon>
    </lineage>
</organism>
<reference evidence="1 3" key="1">
    <citation type="journal article" date="2011" name="Nature">
        <title>The Medicago genome provides insight into the evolution of rhizobial symbioses.</title>
        <authorList>
            <person name="Young N.D."/>
            <person name="Debelle F."/>
            <person name="Oldroyd G.E."/>
            <person name="Geurts R."/>
            <person name="Cannon S.B."/>
            <person name="Udvardi M.K."/>
            <person name="Benedito V.A."/>
            <person name="Mayer K.F."/>
            <person name="Gouzy J."/>
            <person name="Schoof H."/>
            <person name="Van de Peer Y."/>
            <person name="Proost S."/>
            <person name="Cook D.R."/>
            <person name="Meyers B.C."/>
            <person name="Spannagl M."/>
            <person name="Cheung F."/>
            <person name="De Mita S."/>
            <person name="Krishnakumar V."/>
            <person name="Gundlach H."/>
            <person name="Zhou S."/>
            <person name="Mudge J."/>
            <person name="Bharti A.K."/>
            <person name="Murray J.D."/>
            <person name="Naoumkina M.A."/>
            <person name="Rosen B."/>
            <person name="Silverstein K.A."/>
            <person name="Tang H."/>
            <person name="Rombauts S."/>
            <person name="Zhao P.X."/>
            <person name="Zhou P."/>
            <person name="Barbe V."/>
            <person name="Bardou P."/>
            <person name="Bechner M."/>
            <person name="Bellec A."/>
            <person name="Berger A."/>
            <person name="Berges H."/>
            <person name="Bidwell S."/>
            <person name="Bisseling T."/>
            <person name="Choisne N."/>
            <person name="Couloux A."/>
            <person name="Denny R."/>
            <person name="Deshpande S."/>
            <person name="Dai X."/>
            <person name="Doyle J.J."/>
            <person name="Dudez A.M."/>
            <person name="Farmer A.D."/>
            <person name="Fouteau S."/>
            <person name="Franken C."/>
            <person name="Gibelin C."/>
            <person name="Gish J."/>
            <person name="Goldstein S."/>
            <person name="Gonzalez A.J."/>
            <person name="Green P.J."/>
            <person name="Hallab A."/>
            <person name="Hartog M."/>
            <person name="Hua A."/>
            <person name="Humphray S.J."/>
            <person name="Jeong D.H."/>
            <person name="Jing Y."/>
            <person name="Jocker A."/>
            <person name="Kenton S.M."/>
            <person name="Kim D.J."/>
            <person name="Klee K."/>
            <person name="Lai H."/>
            <person name="Lang C."/>
            <person name="Lin S."/>
            <person name="Macmil S.L."/>
            <person name="Magdelenat G."/>
            <person name="Matthews L."/>
            <person name="McCorrison J."/>
            <person name="Monaghan E.L."/>
            <person name="Mun J.H."/>
            <person name="Najar F.Z."/>
            <person name="Nicholson C."/>
            <person name="Noirot C."/>
            <person name="O'Bleness M."/>
            <person name="Paule C.R."/>
            <person name="Poulain J."/>
            <person name="Prion F."/>
            <person name="Qin B."/>
            <person name="Qu C."/>
            <person name="Retzel E.F."/>
            <person name="Riddle C."/>
            <person name="Sallet E."/>
            <person name="Samain S."/>
            <person name="Samson N."/>
            <person name="Sanders I."/>
            <person name="Saurat O."/>
            <person name="Scarpelli C."/>
            <person name="Schiex T."/>
            <person name="Segurens B."/>
            <person name="Severin A.J."/>
            <person name="Sherrier D.J."/>
            <person name="Shi R."/>
            <person name="Sims S."/>
            <person name="Singer S.R."/>
            <person name="Sinharoy S."/>
            <person name="Sterck L."/>
            <person name="Viollet A."/>
            <person name="Wang B.B."/>
            <person name="Wang K."/>
            <person name="Wang M."/>
            <person name="Wang X."/>
            <person name="Warfsmann J."/>
            <person name="Weissenbach J."/>
            <person name="White D.D."/>
            <person name="White J.D."/>
            <person name="Wiley G.B."/>
            <person name="Wincker P."/>
            <person name="Xing Y."/>
            <person name="Yang L."/>
            <person name="Yao Z."/>
            <person name="Ying F."/>
            <person name="Zhai J."/>
            <person name="Zhou L."/>
            <person name="Zuber A."/>
            <person name="Denarie J."/>
            <person name="Dixon R.A."/>
            <person name="May G.D."/>
            <person name="Schwartz D.C."/>
            <person name="Rogers J."/>
            <person name="Quetier F."/>
            <person name="Town C.D."/>
            <person name="Roe B.A."/>
        </authorList>
    </citation>
    <scope>NUCLEOTIDE SEQUENCE [LARGE SCALE GENOMIC DNA]</scope>
    <source>
        <strain evidence="1">A17</strain>
        <strain evidence="2 3">cv. Jemalong A17</strain>
    </source>
</reference>
<accession>A0A072U9C2</accession>
<dbReference type="Proteomes" id="UP000002051">
    <property type="component" value="Unassembled WGS sequence"/>
</dbReference>
<dbReference type="AlphaFoldDB" id="A0A072U9C2"/>
<dbReference type="PANTHER" id="PTHR47718:SF15">
    <property type="entry name" value="PROTEIN FAR1-RELATED SEQUENCE 5-LIKE"/>
    <property type="match status" value="1"/>
</dbReference>
<evidence type="ECO:0000313" key="3">
    <source>
        <dbReference type="Proteomes" id="UP000002051"/>
    </source>
</evidence>
<name>A0A072U9C2_MEDTR</name>
<proteinExistence type="predicted"/>
<dbReference type="EMBL" id="CM001223">
    <property type="protein sequence ID" value="KEH22405.1"/>
    <property type="molecule type" value="Genomic_DNA"/>
</dbReference>
<dbReference type="HOGENOM" id="CLU_835149_0_0_1"/>
<protein>
    <submittedName>
        <fullName evidence="1 2">Uncharacterized protein</fullName>
    </submittedName>
</protein>
<gene>
    <name evidence="1" type="ordered locus">MTR_7g446510</name>
</gene>
<evidence type="ECO:0000313" key="2">
    <source>
        <dbReference type="EnsemblPlants" id="KEH22405"/>
    </source>
</evidence>
<sequence>MYSNFTEEEFKEFWGDLVRENGLENNPWVTKTYENKELWATAYLRDDFFGEIFQEVKEEIMKGVALSIEEKQVKYDLRIMNLTKYLEEGVYEILYVEWISAVQCLCKKFESRECAEHIPECLIMPHWTNKAKIGFLNVDYCWEVYSKFMEIAQYAKLRVHYGPKKGRYVVSIFEEGHNHELTLSSVVHLHPVSRKISEADKAQIDGLQSHGIRTCHVMGYMVAQKGGYLGVGFTKKDLYNYFDKKMCVVIKDGDIYAALNYLNVKSSTDPHSFGVYFSTDDGRLKCPFWADGTSRSDYFCFGDVVAFNTMYKKNKYKYLLVILSGCNHHSCNT</sequence>
<reference evidence="1 3" key="2">
    <citation type="journal article" date="2014" name="BMC Genomics">
        <title>An improved genome release (version Mt4.0) for the model legume Medicago truncatula.</title>
        <authorList>
            <person name="Tang H."/>
            <person name="Krishnakumar V."/>
            <person name="Bidwell S."/>
            <person name="Rosen B."/>
            <person name="Chan A."/>
            <person name="Zhou S."/>
            <person name="Gentzbittel L."/>
            <person name="Childs K.L."/>
            <person name="Yandell M."/>
            <person name="Gundlach H."/>
            <person name="Mayer K.F."/>
            <person name="Schwartz D.C."/>
            <person name="Town C.D."/>
        </authorList>
    </citation>
    <scope>GENOME REANNOTATION</scope>
    <source>
        <strain evidence="1">A17</strain>
        <strain evidence="2 3">cv. Jemalong A17</strain>
    </source>
</reference>